<dbReference type="AlphaFoldDB" id="T0HFE2"/>
<sequence>MPDMLDLTIDAGVIAVPNPVHSADVVHDYVDTLLDWSKLLEEPWVAIHISQGASEALFADGLYPLREQLRTLFGDHGIVEYDINTVAKLIDKLLTLTPSFETYYRVKDVLADALDTDPDIIKLTTHNGLQSDLARCVILIAILRKHCRQPIAGHSLILRSAPDSIVRVRAQIHDIEHERDDLPELPSPPEYFEGDVLVCDDFKGLVRCLDEGAILTEACDSSGAELAIKIALFKASLAWGQEPNWSDTRTPVIGASFLETCRECCRDQGGGLSPRILRAIVETMQSQNMAAVHALRTGKGGDDPQRMRGNDKAQRRDIDYEFHLHYWECANGLVELASVVHHNDFSIPE</sequence>
<evidence type="ECO:0000313" key="1">
    <source>
        <dbReference type="EMBL" id="EQB15096.1"/>
    </source>
</evidence>
<evidence type="ECO:0000313" key="2">
    <source>
        <dbReference type="Proteomes" id="UP000015531"/>
    </source>
</evidence>
<dbReference type="Proteomes" id="UP000015531">
    <property type="component" value="Unassembled WGS sequence"/>
</dbReference>
<keyword evidence="2" id="KW-1185">Reference proteome</keyword>
<proteinExistence type="predicted"/>
<reference evidence="1 2" key="1">
    <citation type="journal article" date="2013" name="Genome Announc.">
        <title>Draft Genome Sequence of Sphingobium lactosutens Strain DS20T, Isolated from a Hexachlorocyclohexane Dumpsite.</title>
        <authorList>
            <person name="Kumar R."/>
            <person name="Dwivedi V."/>
            <person name="Negi V."/>
            <person name="Khurana J.P."/>
            <person name="Lal R."/>
        </authorList>
    </citation>
    <scope>NUCLEOTIDE SEQUENCE [LARGE SCALE GENOMIC DNA]</scope>
    <source>
        <strain evidence="1 2">DS20</strain>
    </source>
</reference>
<accession>T0HFE2</accession>
<protein>
    <submittedName>
        <fullName evidence="1">Uncharacterized protein</fullName>
    </submittedName>
</protein>
<dbReference type="OrthoDB" id="8452205at2"/>
<dbReference type="eggNOG" id="ENOG5033M97">
    <property type="taxonomic scope" value="Bacteria"/>
</dbReference>
<gene>
    <name evidence="1" type="ORF">RLDS_11430</name>
</gene>
<dbReference type="EMBL" id="ATDP01000088">
    <property type="protein sequence ID" value="EQB15096.1"/>
    <property type="molecule type" value="Genomic_DNA"/>
</dbReference>
<name>T0HFE2_9SPHN</name>
<organism evidence="1 2">
    <name type="scientific">Sphingobium lactosutens DS20</name>
    <dbReference type="NCBI Taxonomy" id="1331060"/>
    <lineage>
        <taxon>Bacteria</taxon>
        <taxon>Pseudomonadati</taxon>
        <taxon>Pseudomonadota</taxon>
        <taxon>Alphaproteobacteria</taxon>
        <taxon>Sphingomonadales</taxon>
        <taxon>Sphingomonadaceae</taxon>
        <taxon>Sphingobium</taxon>
    </lineage>
</organism>
<comment type="caution">
    <text evidence="1">The sequence shown here is derived from an EMBL/GenBank/DDBJ whole genome shotgun (WGS) entry which is preliminary data.</text>
</comment>